<name>A0A132MVY2_9ACTN</name>
<gene>
    <name evidence="1" type="ORF">LI90_3012</name>
</gene>
<dbReference type="STRING" id="1469144.LI90_3012"/>
<dbReference type="AlphaFoldDB" id="A0A132MVY2"/>
<dbReference type="PATRIC" id="fig|1469144.10.peg.3248"/>
<reference evidence="2" key="1">
    <citation type="submission" date="2015-04" db="EMBL/GenBank/DDBJ databases">
        <title>Physiological reanalysis, assessment of diazotrophy, and genome sequences of multiple isolates of Streptomyces thermoautotrophicus.</title>
        <authorList>
            <person name="MacKellar D.C."/>
            <person name="Lieber L."/>
            <person name="Norman J."/>
            <person name="Bolger A."/>
            <person name="Tobin C."/>
            <person name="Murray J.W."/>
            <person name="Chang R."/>
            <person name="Ford T."/>
            <person name="Nguyen P.Q."/>
            <person name="Woodward J."/>
            <person name="Permingeat H."/>
            <person name="Joshi N.S."/>
            <person name="Silver P.A."/>
            <person name="Usadel B."/>
            <person name="Rutherford A.W."/>
            <person name="Friesen M."/>
            <person name="Prell J."/>
        </authorList>
    </citation>
    <scope>NUCLEOTIDE SEQUENCE [LARGE SCALE GENOMIC DNA]</scope>
    <source>
        <strain evidence="2">H1</strain>
    </source>
</reference>
<dbReference type="EMBL" id="LAXD01000001">
    <property type="protein sequence ID" value="KWX01977.1"/>
    <property type="molecule type" value="Genomic_DNA"/>
</dbReference>
<evidence type="ECO:0000313" key="1">
    <source>
        <dbReference type="EMBL" id="KWX01977.1"/>
    </source>
</evidence>
<accession>A0A132MVY2</accession>
<dbReference type="Proteomes" id="UP000070188">
    <property type="component" value="Unassembled WGS sequence"/>
</dbReference>
<organism evidence="1 2">
    <name type="scientific">Carbonactinospora thermoautotrophica</name>
    <dbReference type="NCBI Taxonomy" id="1469144"/>
    <lineage>
        <taxon>Bacteria</taxon>
        <taxon>Bacillati</taxon>
        <taxon>Actinomycetota</taxon>
        <taxon>Actinomycetes</taxon>
        <taxon>Kitasatosporales</taxon>
        <taxon>Carbonactinosporaceae</taxon>
        <taxon>Carbonactinospora</taxon>
    </lineage>
</organism>
<sequence>MMGRESLAVAWRRITERHPELRELIPEEPSESDLLDAVERVFLRHRPVSVGEMFGQPIRHLPERPGGWRPRWCLACVGKADGTRPMWPCPPLRALTGVLHATVC</sequence>
<keyword evidence="2" id="KW-1185">Reference proteome</keyword>
<evidence type="ECO:0000313" key="2">
    <source>
        <dbReference type="Proteomes" id="UP000070188"/>
    </source>
</evidence>
<comment type="caution">
    <text evidence="1">The sequence shown here is derived from an EMBL/GenBank/DDBJ whole genome shotgun (WGS) entry which is preliminary data.</text>
</comment>
<proteinExistence type="predicted"/>
<protein>
    <submittedName>
        <fullName evidence="1">Uncharacterized protein</fullName>
    </submittedName>
</protein>